<dbReference type="InParanoid" id="A0A067N204"/>
<dbReference type="EMBL" id="KL198016">
    <property type="protein sequence ID" value="KDQ21849.1"/>
    <property type="molecule type" value="Genomic_DNA"/>
</dbReference>
<keyword evidence="2" id="KW-1185">Reference proteome</keyword>
<dbReference type="OrthoDB" id="5319015at2759"/>
<reference evidence="2" key="1">
    <citation type="journal article" date="2014" name="Proc. Natl. Acad. Sci. U.S.A.">
        <title>Extensive sampling of basidiomycete genomes demonstrates inadequacy of the white-rot/brown-rot paradigm for wood decay fungi.</title>
        <authorList>
            <person name="Riley R."/>
            <person name="Salamov A.A."/>
            <person name="Brown D.W."/>
            <person name="Nagy L.G."/>
            <person name="Floudas D."/>
            <person name="Held B.W."/>
            <person name="Levasseur A."/>
            <person name="Lombard V."/>
            <person name="Morin E."/>
            <person name="Otillar R."/>
            <person name="Lindquist E.A."/>
            <person name="Sun H."/>
            <person name="LaButti K.M."/>
            <person name="Schmutz J."/>
            <person name="Jabbour D."/>
            <person name="Luo H."/>
            <person name="Baker S.E."/>
            <person name="Pisabarro A.G."/>
            <person name="Walton J.D."/>
            <person name="Blanchette R.A."/>
            <person name="Henrissat B."/>
            <person name="Martin F."/>
            <person name="Cullen D."/>
            <person name="Hibbett D.S."/>
            <person name="Grigoriev I.V."/>
        </authorList>
    </citation>
    <scope>NUCLEOTIDE SEQUENCE [LARGE SCALE GENOMIC DNA]</scope>
    <source>
        <strain evidence="2">FD-172 SS1</strain>
    </source>
</reference>
<sequence>MNPILKPTASRVFVVICALLLASTFVALMQVRASLGISAYQARIARVALKGGCCQSCLASYSKYCRPFSTSRAALSVTGLTSSIPLSRRVAVRNLLRSTDDLVKRTLQDSSGSVKWLERVQHALVDLERLRMPRLSVWGVDSLDARDLVTVLLDDPLSSDDVRRHMLFDRHGSDRRAKVFHLRYEDDNRLDGNVLYLSSPWLGNAQVEIVEFSGS</sequence>
<organism evidence="1 2">
    <name type="scientific">Botryobasidium botryosum (strain FD-172 SS1)</name>
    <dbReference type="NCBI Taxonomy" id="930990"/>
    <lineage>
        <taxon>Eukaryota</taxon>
        <taxon>Fungi</taxon>
        <taxon>Dikarya</taxon>
        <taxon>Basidiomycota</taxon>
        <taxon>Agaricomycotina</taxon>
        <taxon>Agaricomycetes</taxon>
        <taxon>Cantharellales</taxon>
        <taxon>Botryobasidiaceae</taxon>
        <taxon>Botryobasidium</taxon>
    </lineage>
</organism>
<name>A0A067N204_BOTB1</name>
<gene>
    <name evidence="1" type="ORF">BOTBODRAFT_215075</name>
</gene>
<dbReference type="HOGENOM" id="CLU_1283064_0_0_1"/>
<evidence type="ECO:0000313" key="1">
    <source>
        <dbReference type="EMBL" id="KDQ21849.1"/>
    </source>
</evidence>
<evidence type="ECO:0000313" key="2">
    <source>
        <dbReference type="Proteomes" id="UP000027195"/>
    </source>
</evidence>
<dbReference type="Proteomes" id="UP000027195">
    <property type="component" value="Unassembled WGS sequence"/>
</dbReference>
<dbReference type="STRING" id="930990.A0A067N204"/>
<protein>
    <submittedName>
        <fullName evidence="1">Uncharacterized protein</fullName>
    </submittedName>
</protein>
<accession>A0A067N204</accession>
<dbReference type="AlphaFoldDB" id="A0A067N204"/>
<proteinExistence type="predicted"/>